<protein>
    <recommendedName>
        <fullName evidence="4">TonB C-terminal domain-containing protein</fullName>
    </recommendedName>
</protein>
<comment type="caution">
    <text evidence="2">The sequence shown here is derived from an EMBL/GenBank/DDBJ whole genome shotgun (WGS) entry which is preliminary data.</text>
</comment>
<feature type="chain" id="PRO_5030876285" description="TonB C-terminal domain-containing protein" evidence="1">
    <location>
        <begin position="18"/>
        <end position="125"/>
    </location>
</feature>
<evidence type="ECO:0000313" key="3">
    <source>
        <dbReference type="Proteomes" id="UP000529946"/>
    </source>
</evidence>
<keyword evidence="3" id="KW-1185">Reference proteome</keyword>
<feature type="signal peptide" evidence="1">
    <location>
        <begin position="1"/>
        <end position="17"/>
    </location>
</feature>
<sequence>MFAMLFAGLLATTPASAPAPQAAAEPATATRGAAGVCIRWSRNRQSRVAEAVIAKSSGNADFDSMITRTIPSWDWPVGVDNYRGEWVGIWMALGGAQSPNEPLPDCSHLRDRAWAPAPAATTPAA</sequence>
<proteinExistence type="predicted"/>
<evidence type="ECO:0000313" key="2">
    <source>
        <dbReference type="EMBL" id="MBB4081691.1"/>
    </source>
</evidence>
<keyword evidence="1" id="KW-0732">Signal</keyword>
<dbReference type="EMBL" id="JACIDM010000001">
    <property type="protein sequence ID" value="MBB4081691.1"/>
    <property type="molecule type" value="Genomic_DNA"/>
</dbReference>
<name>A0A7W6JCL4_9CAUL</name>
<organism evidence="2 3">
    <name type="scientific">Brevundimonas lenta</name>
    <dbReference type="NCBI Taxonomy" id="424796"/>
    <lineage>
        <taxon>Bacteria</taxon>
        <taxon>Pseudomonadati</taxon>
        <taxon>Pseudomonadota</taxon>
        <taxon>Alphaproteobacteria</taxon>
        <taxon>Caulobacterales</taxon>
        <taxon>Caulobacteraceae</taxon>
        <taxon>Brevundimonas</taxon>
    </lineage>
</organism>
<evidence type="ECO:0008006" key="4">
    <source>
        <dbReference type="Google" id="ProtNLM"/>
    </source>
</evidence>
<reference evidence="2 3" key="1">
    <citation type="submission" date="2020-08" db="EMBL/GenBank/DDBJ databases">
        <title>Genomic Encyclopedia of Type Strains, Phase IV (KMG-IV): sequencing the most valuable type-strain genomes for metagenomic binning, comparative biology and taxonomic classification.</title>
        <authorList>
            <person name="Goeker M."/>
        </authorList>
    </citation>
    <scope>NUCLEOTIDE SEQUENCE [LARGE SCALE GENOMIC DNA]</scope>
    <source>
        <strain evidence="2 3">DSM 23960</strain>
    </source>
</reference>
<dbReference type="Proteomes" id="UP000529946">
    <property type="component" value="Unassembled WGS sequence"/>
</dbReference>
<accession>A0A7W6JCL4</accession>
<evidence type="ECO:0000256" key="1">
    <source>
        <dbReference type="SAM" id="SignalP"/>
    </source>
</evidence>
<dbReference type="RefSeq" id="WP_183202611.1">
    <property type="nucleotide sequence ID" value="NZ_BAAAER010000002.1"/>
</dbReference>
<gene>
    <name evidence="2" type="ORF">GGR12_000530</name>
</gene>
<dbReference type="AlphaFoldDB" id="A0A7W6JCL4"/>